<dbReference type="InterPro" id="IPR016154">
    <property type="entry name" value="Heat_shock_Hsp33_C"/>
</dbReference>
<dbReference type="KEGG" id="sgq:SGLAD_v1c00140"/>
<evidence type="ECO:0000256" key="4">
    <source>
        <dbReference type="ARBA" id="ARBA00023186"/>
    </source>
</evidence>
<dbReference type="PIRSF" id="PIRSF005261">
    <property type="entry name" value="Heat_shock_Hsp33"/>
    <property type="match status" value="1"/>
</dbReference>
<dbReference type="GO" id="GO:0005737">
    <property type="term" value="C:cytoplasm"/>
    <property type="evidence" value="ECO:0007669"/>
    <property type="project" value="InterPro"/>
</dbReference>
<evidence type="ECO:0000256" key="5">
    <source>
        <dbReference type="ARBA" id="ARBA00023284"/>
    </source>
</evidence>
<keyword evidence="4" id="KW-0143">Chaperone</keyword>
<dbReference type="SUPFAM" id="SSF118352">
    <property type="entry name" value="HSP33 redox switch-like"/>
    <property type="match status" value="1"/>
</dbReference>
<dbReference type="GO" id="GO:0044183">
    <property type="term" value="F:protein folding chaperone"/>
    <property type="evidence" value="ECO:0007669"/>
    <property type="project" value="TreeGrafter"/>
</dbReference>
<dbReference type="Pfam" id="PF01430">
    <property type="entry name" value="HSP33"/>
    <property type="match status" value="1"/>
</dbReference>
<dbReference type="PANTHER" id="PTHR30111:SF1">
    <property type="entry name" value="33 KDA CHAPERONIN"/>
    <property type="match status" value="1"/>
</dbReference>
<accession>A0A4P7AFW6</accession>
<dbReference type="SUPFAM" id="SSF64397">
    <property type="entry name" value="Hsp33 domain"/>
    <property type="match status" value="1"/>
</dbReference>
<evidence type="ECO:0000256" key="1">
    <source>
        <dbReference type="ARBA" id="ARBA00022490"/>
    </source>
</evidence>
<dbReference type="InterPro" id="IPR000397">
    <property type="entry name" value="Heat_shock_Hsp33"/>
</dbReference>
<keyword evidence="2" id="KW-0862">Zinc</keyword>
<dbReference type="PANTHER" id="PTHR30111">
    <property type="entry name" value="33 KDA CHAPERONIN"/>
    <property type="match status" value="1"/>
</dbReference>
<gene>
    <name evidence="6" type="primary">hslO</name>
    <name evidence="6" type="ORF">SGLAD_v1c00140</name>
</gene>
<dbReference type="RefSeq" id="WP_134297018.1">
    <property type="nucleotide sequence ID" value="NZ_CP038013.1"/>
</dbReference>
<dbReference type="GO" id="GO:0051082">
    <property type="term" value="F:unfolded protein binding"/>
    <property type="evidence" value="ECO:0007669"/>
    <property type="project" value="InterPro"/>
</dbReference>
<evidence type="ECO:0000313" key="6">
    <source>
        <dbReference type="EMBL" id="QBQ07215.1"/>
    </source>
</evidence>
<dbReference type="Gene3D" id="3.90.1280.10">
    <property type="entry name" value="HSP33 redox switch-like"/>
    <property type="match status" value="1"/>
</dbReference>
<dbReference type="InterPro" id="IPR016153">
    <property type="entry name" value="Heat_shock_Hsp33_N"/>
</dbReference>
<dbReference type="AlphaFoldDB" id="A0A4P7AFW6"/>
<evidence type="ECO:0000313" key="7">
    <source>
        <dbReference type="Proteomes" id="UP000294309"/>
    </source>
</evidence>
<sequence length="286" mass="31738">MDMQIRATSSKRNVKMAIVDISESLEKIIKLQKSNPLASVALGRTIIANSLLSLSIKDGTKMTTNINGMGLVGSVIAEFQNNTIRGYIENPNFDASRLNENEASPLAQAVGKSGFLQVSRDNGGSEPYTSKVEMISGEINMDFMYYLQHSDQINSLITSTVEINDDGSIKKACGIIIQLLPGFKDEDIDFIEEKIGTLDHLKKTLLETTNYEALLKDICEDAKVLSVSELKFECTCNLEKVMNSIKMLGQDEIQKAYNEGEVVEVICDFCKKQYNIEANELKNLLN</sequence>
<organism evidence="6 7">
    <name type="scientific">Spiroplasma gladiatoris</name>
    <dbReference type="NCBI Taxonomy" id="2143"/>
    <lineage>
        <taxon>Bacteria</taxon>
        <taxon>Bacillati</taxon>
        <taxon>Mycoplasmatota</taxon>
        <taxon>Mollicutes</taxon>
        <taxon>Entomoplasmatales</taxon>
        <taxon>Spiroplasmataceae</taxon>
        <taxon>Spiroplasma</taxon>
    </lineage>
</organism>
<keyword evidence="7" id="KW-1185">Reference proteome</keyword>
<dbReference type="OrthoDB" id="9776534at2"/>
<name>A0A4P7AFW6_9MOLU</name>
<dbReference type="Proteomes" id="UP000294309">
    <property type="component" value="Chromosome"/>
</dbReference>
<keyword evidence="1" id="KW-0963">Cytoplasm</keyword>
<protein>
    <submittedName>
        <fullName evidence="6">Heat shock protein 33</fullName>
    </submittedName>
</protein>
<keyword evidence="3" id="KW-1015">Disulfide bond</keyword>
<proteinExistence type="predicted"/>
<dbReference type="EMBL" id="CP038013">
    <property type="protein sequence ID" value="QBQ07215.1"/>
    <property type="molecule type" value="Genomic_DNA"/>
</dbReference>
<dbReference type="Gene3D" id="3.55.30.10">
    <property type="entry name" value="Hsp33 domain"/>
    <property type="match status" value="1"/>
</dbReference>
<evidence type="ECO:0000256" key="3">
    <source>
        <dbReference type="ARBA" id="ARBA00023157"/>
    </source>
</evidence>
<dbReference type="GO" id="GO:0042026">
    <property type="term" value="P:protein refolding"/>
    <property type="evidence" value="ECO:0007669"/>
    <property type="project" value="TreeGrafter"/>
</dbReference>
<keyword evidence="6" id="KW-0346">Stress response</keyword>
<dbReference type="CDD" id="cd00498">
    <property type="entry name" value="Hsp33"/>
    <property type="match status" value="1"/>
</dbReference>
<evidence type="ECO:0000256" key="2">
    <source>
        <dbReference type="ARBA" id="ARBA00022833"/>
    </source>
</evidence>
<reference evidence="6 7" key="1">
    <citation type="submission" date="2019-03" db="EMBL/GenBank/DDBJ databases">
        <title>Complete genome sequence of Spiroplasma gladiatoris TG-1 (DSM 22552).</title>
        <authorList>
            <person name="Lin Y.-C."/>
            <person name="Chou L."/>
            <person name="Kuo C.-H."/>
        </authorList>
    </citation>
    <scope>NUCLEOTIDE SEQUENCE [LARGE SCALE GENOMIC DNA]</scope>
    <source>
        <strain evidence="6 7">TG-1</strain>
    </source>
</reference>
<keyword evidence="5" id="KW-0676">Redox-active center</keyword>